<evidence type="ECO:0000256" key="2">
    <source>
        <dbReference type="ARBA" id="ARBA00022574"/>
    </source>
</evidence>
<evidence type="ECO:0000256" key="4">
    <source>
        <dbReference type="ARBA" id="ARBA00023224"/>
    </source>
</evidence>
<dbReference type="InterPro" id="IPR020472">
    <property type="entry name" value="WD40_PAC1"/>
</dbReference>
<dbReference type="EMBL" id="JAKMXF010000221">
    <property type="protein sequence ID" value="KAI6654943.1"/>
    <property type="molecule type" value="Genomic_DNA"/>
</dbReference>
<dbReference type="GO" id="GO:0007165">
    <property type="term" value="P:signal transduction"/>
    <property type="evidence" value="ECO:0007669"/>
    <property type="project" value="UniProtKB-KW"/>
</dbReference>
<feature type="repeat" description="WD" evidence="5">
    <location>
        <begin position="282"/>
        <end position="323"/>
    </location>
</feature>
<evidence type="ECO:0000256" key="6">
    <source>
        <dbReference type="SAM" id="Coils"/>
    </source>
</evidence>
<dbReference type="InterPro" id="IPR001632">
    <property type="entry name" value="WD40_G-protein_beta-like"/>
</dbReference>
<feature type="repeat" description="WD" evidence="5">
    <location>
        <begin position="196"/>
        <end position="237"/>
    </location>
</feature>
<dbReference type="PRINTS" id="PR00319">
    <property type="entry name" value="GPROTEINB"/>
</dbReference>
<evidence type="ECO:0000313" key="7">
    <source>
        <dbReference type="EMBL" id="KAI6654943.1"/>
    </source>
</evidence>
<evidence type="ECO:0000256" key="5">
    <source>
        <dbReference type="PROSITE-ProRule" id="PRU00221"/>
    </source>
</evidence>
<dbReference type="PIRSF" id="PIRSF002394">
    <property type="entry name" value="GN-bd_beta"/>
    <property type="match status" value="1"/>
</dbReference>
<evidence type="ECO:0000256" key="3">
    <source>
        <dbReference type="ARBA" id="ARBA00022737"/>
    </source>
</evidence>
<feature type="coiled-coil region" evidence="6">
    <location>
        <begin position="45"/>
        <end position="72"/>
    </location>
</feature>
<dbReference type="Gene3D" id="2.130.10.10">
    <property type="entry name" value="YVTN repeat-like/Quinoprotein amine dehydrogenase"/>
    <property type="match status" value="1"/>
</dbReference>
<dbReference type="InterPro" id="IPR019775">
    <property type="entry name" value="WD40_repeat_CS"/>
</dbReference>
<dbReference type="InterPro" id="IPR015943">
    <property type="entry name" value="WD40/YVTN_repeat-like_dom_sf"/>
</dbReference>
<dbReference type="InterPro" id="IPR001680">
    <property type="entry name" value="WD40_rpt"/>
</dbReference>
<dbReference type="SUPFAM" id="SSF50978">
    <property type="entry name" value="WD40 repeat-like"/>
    <property type="match status" value="1"/>
</dbReference>
<dbReference type="PROSITE" id="PS50082">
    <property type="entry name" value="WD_REPEATS_2"/>
    <property type="match status" value="5"/>
</dbReference>
<dbReference type="CDD" id="cd00200">
    <property type="entry name" value="WD40"/>
    <property type="match status" value="1"/>
</dbReference>
<dbReference type="PANTHER" id="PTHR19850">
    <property type="entry name" value="GUANINE NUCLEOTIDE-BINDING PROTEIN BETA G PROTEIN BETA"/>
    <property type="match status" value="1"/>
</dbReference>
<feature type="repeat" description="WD" evidence="5">
    <location>
        <begin position="104"/>
        <end position="145"/>
    </location>
</feature>
<proteinExistence type="inferred from homology"/>
<feature type="repeat" description="WD" evidence="5">
    <location>
        <begin position="333"/>
        <end position="367"/>
    </location>
</feature>
<keyword evidence="3" id="KW-0677">Repeat</keyword>
<dbReference type="PROSITE" id="PS50294">
    <property type="entry name" value="WD_REPEATS_REGION"/>
    <property type="match status" value="3"/>
</dbReference>
<dbReference type="Pfam" id="PF25391">
    <property type="entry name" value="WD40_Gbeta"/>
    <property type="match status" value="1"/>
</dbReference>
<organism evidence="7 8">
    <name type="scientific">Oopsacas minuta</name>
    <dbReference type="NCBI Taxonomy" id="111878"/>
    <lineage>
        <taxon>Eukaryota</taxon>
        <taxon>Metazoa</taxon>
        <taxon>Porifera</taxon>
        <taxon>Hexactinellida</taxon>
        <taxon>Hexasterophora</taxon>
        <taxon>Lyssacinosida</taxon>
        <taxon>Leucopsacidae</taxon>
        <taxon>Oopsacas</taxon>
    </lineage>
</organism>
<dbReference type="Proteomes" id="UP001165289">
    <property type="component" value="Unassembled WGS sequence"/>
</dbReference>
<keyword evidence="8" id="KW-1185">Reference proteome</keyword>
<sequence length="401" mass="44234">MDPQRLSPLPEVTSPISIPVGALRSLTPSELERAPRSPMSPYKFNGSKMNKIQNLEIEVAKLKTNLDAIRVRLRDRDLALLPGSVAPINVPQTPLASMKIRKVLKHHLGKVLCVDWSPDGVHLCSSSTDGSVIIWNGQTQKVVRVFKFQIPWIITCSYAPILTSNVICYGGLDNRCSIMRLPSLTCEDHEVTKATFACHTSFLSCSSFLGGEQQLLTGSGDGTCILWDVEGEKSEMTFRAVGTQVMCLDVNPANPWSVFGTGCSDNIARVYDIRTGCCEMMFDGHVSDINSVRILPSGDCFVTGSDDSTCRLYDMRSDQELQVFTRDCIIFGVSSVDVSQSGRVLFSAHDDSSINAWDLIHGKRLANYLQFHDDKITRLRVSPDGSGIATSSWDTTIKIWC</sequence>
<evidence type="ECO:0000313" key="8">
    <source>
        <dbReference type="Proteomes" id="UP001165289"/>
    </source>
</evidence>
<dbReference type="SMART" id="SM00320">
    <property type="entry name" value="WD40"/>
    <property type="match status" value="6"/>
</dbReference>
<evidence type="ECO:0000256" key="1">
    <source>
        <dbReference type="ARBA" id="ARBA00009768"/>
    </source>
</evidence>
<reference evidence="7 8" key="1">
    <citation type="journal article" date="2023" name="BMC Biol.">
        <title>The compact genome of the sponge Oopsacas minuta (Hexactinellida) is lacking key metazoan core genes.</title>
        <authorList>
            <person name="Santini S."/>
            <person name="Schenkelaars Q."/>
            <person name="Jourda C."/>
            <person name="Duchesne M."/>
            <person name="Belahbib H."/>
            <person name="Rocher C."/>
            <person name="Selva M."/>
            <person name="Riesgo A."/>
            <person name="Vervoort M."/>
            <person name="Leys S.P."/>
            <person name="Kodjabachian L."/>
            <person name="Le Bivic A."/>
            <person name="Borchiellini C."/>
            <person name="Claverie J.M."/>
            <person name="Renard E."/>
        </authorList>
    </citation>
    <scope>NUCLEOTIDE SEQUENCE [LARGE SCALE GENOMIC DNA]</scope>
    <source>
        <strain evidence="7">SPO-2</strain>
    </source>
</reference>
<dbReference type="InterPro" id="IPR036322">
    <property type="entry name" value="WD40_repeat_dom_sf"/>
</dbReference>
<keyword evidence="2 5" id="KW-0853">WD repeat</keyword>
<keyword evidence="6" id="KW-0175">Coiled coil</keyword>
<dbReference type="PROSITE" id="PS00678">
    <property type="entry name" value="WD_REPEATS_1"/>
    <property type="match status" value="1"/>
</dbReference>
<comment type="similarity">
    <text evidence="1">Belongs to the WD repeat G protein beta family.</text>
</comment>
<gene>
    <name evidence="7" type="ORF">LOD99_2821</name>
</gene>
<dbReference type="PRINTS" id="PR00320">
    <property type="entry name" value="GPROTEINBRPT"/>
</dbReference>
<dbReference type="AlphaFoldDB" id="A0AAV7K149"/>
<keyword evidence="4" id="KW-0807">Transducer</keyword>
<comment type="caution">
    <text evidence="7">The sequence shown here is derived from an EMBL/GenBank/DDBJ whole genome shotgun (WGS) entry which is preliminary data.</text>
</comment>
<dbReference type="InterPro" id="IPR016346">
    <property type="entry name" value="G-protein_beta_1-5"/>
</dbReference>
<name>A0AAV7K149_9METZ</name>
<accession>A0AAV7K149</accession>
<protein>
    <submittedName>
        <fullName evidence="7">Guanine nucleotide-binding protein G(5) subunit beta</fullName>
    </submittedName>
</protein>
<feature type="repeat" description="WD" evidence="5">
    <location>
        <begin position="369"/>
        <end position="401"/>
    </location>
</feature>